<evidence type="ECO:0000313" key="2">
    <source>
        <dbReference type="EMBL" id="OGG36052.1"/>
    </source>
</evidence>
<sequence>MTSHIFILGRVPALAFAELKTFFPDIRLVSQSVAASDHPLALPADLFITKLGGTVKIAEALGRVNAISAESLAPFITHASGRVVFGVSVYGQELKASRQLLEDIKERIGALGISARFVEARKGTTLSSVVVAKDKLVELILVKQDDGYIVGKTIAVQPFEDWGERDFGRPYADPVAGMLPPKVARMVVNIADGSRDISRPLAQKTLLDPFCGMGTILGEALMMGWNAMGSDISAEVVEKARGNLHWLTKKPEAVPGVTFRLDVADAVHVSTIATPQSVDAIVTEPYMGDARKLQSGKKADVQYVKNIIKGLEKLYIGCLRDWHKVLKKGGVVVMALPIYNINGKTYFVKKVIDMCEMLGYTTLAGPIEYSRPQAVVKRNFFVWHT</sequence>
<evidence type="ECO:0000313" key="3">
    <source>
        <dbReference type="Proteomes" id="UP000176186"/>
    </source>
</evidence>
<proteinExistence type="predicted"/>
<protein>
    <recommendedName>
        <fullName evidence="1">Ribosomal RNA large subunit methyltransferase K/L-like methyltransferase domain-containing protein</fullName>
    </recommendedName>
</protein>
<reference evidence="2 3" key="1">
    <citation type="journal article" date="2016" name="Nat. Commun.">
        <title>Thousands of microbial genomes shed light on interconnected biogeochemical processes in an aquifer system.</title>
        <authorList>
            <person name="Anantharaman K."/>
            <person name="Brown C.T."/>
            <person name="Hug L.A."/>
            <person name="Sharon I."/>
            <person name="Castelle C.J."/>
            <person name="Probst A.J."/>
            <person name="Thomas B.C."/>
            <person name="Singh A."/>
            <person name="Wilkins M.J."/>
            <person name="Karaoz U."/>
            <person name="Brodie E.L."/>
            <person name="Williams K.H."/>
            <person name="Hubbard S.S."/>
            <person name="Banfield J.F."/>
        </authorList>
    </citation>
    <scope>NUCLEOTIDE SEQUENCE [LARGE SCALE GENOMIC DNA]</scope>
</reference>
<feature type="domain" description="Ribosomal RNA large subunit methyltransferase K/L-like methyltransferase" evidence="1">
    <location>
        <begin position="188"/>
        <end position="334"/>
    </location>
</feature>
<dbReference type="InterPro" id="IPR029063">
    <property type="entry name" value="SAM-dependent_MTases_sf"/>
</dbReference>
<dbReference type="Proteomes" id="UP000176186">
    <property type="component" value="Unassembled WGS sequence"/>
</dbReference>
<name>A0A1F6BGZ0_9BACT</name>
<dbReference type="AlphaFoldDB" id="A0A1F6BGZ0"/>
<dbReference type="GO" id="GO:0016423">
    <property type="term" value="F:tRNA (guanine) methyltransferase activity"/>
    <property type="evidence" value="ECO:0007669"/>
    <property type="project" value="TreeGrafter"/>
</dbReference>
<dbReference type="SUPFAM" id="SSF53335">
    <property type="entry name" value="S-adenosyl-L-methionine-dependent methyltransferases"/>
    <property type="match status" value="1"/>
</dbReference>
<dbReference type="CDD" id="cd02440">
    <property type="entry name" value="AdoMet_MTases"/>
    <property type="match status" value="1"/>
</dbReference>
<comment type="caution">
    <text evidence="2">The sequence shown here is derived from an EMBL/GenBank/DDBJ whole genome shotgun (WGS) entry which is preliminary data.</text>
</comment>
<dbReference type="PANTHER" id="PTHR14911">
    <property type="entry name" value="THUMP DOMAIN-CONTAINING"/>
    <property type="match status" value="1"/>
</dbReference>
<gene>
    <name evidence="2" type="ORF">A2363_00980</name>
</gene>
<accession>A0A1F6BGZ0</accession>
<dbReference type="InterPro" id="IPR000241">
    <property type="entry name" value="RlmKL-like_Mtase"/>
</dbReference>
<dbReference type="STRING" id="1798401.A2363_00980"/>
<evidence type="ECO:0000259" key="1">
    <source>
        <dbReference type="Pfam" id="PF01170"/>
    </source>
</evidence>
<dbReference type="Pfam" id="PF01170">
    <property type="entry name" value="UPF0020"/>
    <property type="match status" value="1"/>
</dbReference>
<dbReference type="Gene3D" id="3.40.50.150">
    <property type="entry name" value="Vaccinia Virus protein VP39"/>
    <property type="match status" value="1"/>
</dbReference>
<organism evidence="2 3">
    <name type="scientific">Candidatus Gottesmanbacteria bacterium RIFOXYB1_FULL_47_11</name>
    <dbReference type="NCBI Taxonomy" id="1798401"/>
    <lineage>
        <taxon>Bacteria</taxon>
        <taxon>Candidatus Gottesmaniibacteriota</taxon>
    </lineage>
</organism>
<dbReference type="GO" id="GO:0030488">
    <property type="term" value="P:tRNA methylation"/>
    <property type="evidence" value="ECO:0007669"/>
    <property type="project" value="TreeGrafter"/>
</dbReference>
<dbReference type="PANTHER" id="PTHR14911:SF13">
    <property type="entry name" value="TRNA (GUANINE(6)-N2)-METHYLTRANSFERASE THUMP3"/>
    <property type="match status" value="1"/>
</dbReference>
<dbReference type="EMBL" id="MFKE01000001">
    <property type="protein sequence ID" value="OGG36052.1"/>
    <property type="molecule type" value="Genomic_DNA"/>
</dbReference>